<organism evidence="2 3">
    <name type="scientific">Eumeta variegata</name>
    <name type="common">Bagworm moth</name>
    <name type="synonym">Eumeta japonica</name>
    <dbReference type="NCBI Taxonomy" id="151549"/>
    <lineage>
        <taxon>Eukaryota</taxon>
        <taxon>Metazoa</taxon>
        <taxon>Ecdysozoa</taxon>
        <taxon>Arthropoda</taxon>
        <taxon>Hexapoda</taxon>
        <taxon>Insecta</taxon>
        <taxon>Pterygota</taxon>
        <taxon>Neoptera</taxon>
        <taxon>Endopterygota</taxon>
        <taxon>Lepidoptera</taxon>
        <taxon>Glossata</taxon>
        <taxon>Ditrysia</taxon>
        <taxon>Tineoidea</taxon>
        <taxon>Psychidae</taxon>
        <taxon>Oiketicinae</taxon>
        <taxon>Eumeta</taxon>
    </lineage>
</organism>
<evidence type="ECO:0000256" key="1">
    <source>
        <dbReference type="SAM" id="MobiDB-lite"/>
    </source>
</evidence>
<evidence type="ECO:0000313" key="3">
    <source>
        <dbReference type="Proteomes" id="UP000299102"/>
    </source>
</evidence>
<feature type="region of interest" description="Disordered" evidence="1">
    <location>
        <begin position="1"/>
        <end position="32"/>
    </location>
</feature>
<sequence>MREGSLPDRPLPSRERTSLLPQSRATSPPMPAAARKDSLITWFCYAPVTENQQSLIRGLPVDTAPDAIITALQELGFPAEYAADTSP</sequence>
<name>A0A4C2A8M6_EUMVA</name>
<dbReference type="OrthoDB" id="7489730at2759"/>
<keyword evidence="3" id="KW-1185">Reference proteome</keyword>
<comment type="caution">
    <text evidence="2">The sequence shown here is derived from an EMBL/GenBank/DDBJ whole genome shotgun (WGS) entry which is preliminary data.</text>
</comment>
<proteinExistence type="predicted"/>
<accession>A0A4C2A8M6</accession>
<evidence type="ECO:0000313" key="2">
    <source>
        <dbReference type="EMBL" id="GBP95539.1"/>
    </source>
</evidence>
<gene>
    <name evidence="2" type="ORF">EVAR_102550_1</name>
</gene>
<dbReference type="AlphaFoldDB" id="A0A4C2A8M6"/>
<reference evidence="2 3" key="1">
    <citation type="journal article" date="2019" name="Commun. Biol.">
        <title>The bagworm genome reveals a unique fibroin gene that provides high tensile strength.</title>
        <authorList>
            <person name="Kono N."/>
            <person name="Nakamura H."/>
            <person name="Ohtoshi R."/>
            <person name="Tomita M."/>
            <person name="Numata K."/>
            <person name="Arakawa K."/>
        </authorList>
    </citation>
    <scope>NUCLEOTIDE SEQUENCE [LARGE SCALE GENOMIC DNA]</scope>
</reference>
<dbReference type="Proteomes" id="UP000299102">
    <property type="component" value="Unassembled WGS sequence"/>
</dbReference>
<feature type="compositionally biased region" description="Basic and acidic residues" evidence="1">
    <location>
        <begin position="1"/>
        <end position="17"/>
    </location>
</feature>
<dbReference type="EMBL" id="BGZK01002648">
    <property type="protein sequence ID" value="GBP95539.1"/>
    <property type="molecule type" value="Genomic_DNA"/>
</dbReference>
<protein>
    <submittedName>
        <fullName evidence="2">Uncharacterized protein</fullName>
    </submittedName>
</protein>